<protein>
    <submittedName>
        <fullName evidence="1">MepB protein</fullName>
    </submittedName>
</protein>
<dbReference type="InterPro" id="IPR038231">
    <property type="entry name" value="MepB-like_sf"/>
</dbReference>
<dbReference type="Gene3D" id="3.40.1350.140">
    <property type="entry name" value="MepB-like"/>
    <property type="match status" value="1"/>
</dbReference>
<dbReference type="Proteomes" id="UP000298277">
    <property type="component" value="Unassembled WGS sequence"/>
</dbReference>
<name>A0A5F1YH23_9LEPT</name>
<dbReference type="AlphaFoldDB" id="A0A5F1YH23"/>
<organism evidence="1 2">
    <name type="scientific">Leptospira gomenensis</name>
    <dbReference type="NCBI Taxonomy" id="2484974"/>
    <lineage>
        <taxon>Bacteria</taxon>
        <taxon>Pseudomonadati</taxon>
        <taxon>Spirochaetota</taxon>
        <taxon>Spirochaetia</taxon>
        <taxon>Leptospirales</taxon>
        <taxon>Leptospiraceae</taxon>
        <taxon>Leptospira</taxon>
    </lineage>
</organism>
<dbReference type="RefSeq" id="WP_135595393.1">
    <property type="nucleotide sequence ID" value="NZ_RQEZ01000075.1"/>
</dbReference>
<keyword evidence="2" id="KW-1185">Reference proteome</keyword>
<evidence type="ECO:0000313" key="1">
    <source>
        <dbReference type="EMBL" id="TGK37592.1"/>
    </source>
</evidence>
<evidence type="ECO:0000313" key="2">
    <source>
        <dbReference type="Proteomes" id="UP000298277"/>
    </source>
</evidence>
<dbReference type="InterPro" id="IPR011235">
    <property type="entry name" value="MepB-like"/>
</dbReference>
<reference evidence="1" key="1">
    <citation type="journal article" date="2019" name="PLoS Negl. Trop. Dis.">
        <title>Revisiting the worldwide diversity of Leptospira species in the environment.</title>
        <authorList>
            <person name="Vincent A.T."/>
            <person name="Schiettekatte O."/>
            <person name="Bourhy P."/>
            <person name="Veyrier F.J."/>
            <person name="Picardeau M."/>
        </authorList>
    </citation>
    <scope>NUCLEOTIDE SEQUENCE [LARGE SCALE GENOMIC DNA]</scope>
    <source>
        <strain evidence="1">201800299</strain>
    </source>
</reference>
<dbReference type="PIRSF" id="PIRSF032285">
    <property type="entry name" value="UCP032285"/>
    <property type="match status" value="1"/>
</dbReference>
<sequence>MKKKRSISNAVPPNLRELNSLFWRNYALQIDDYRVEEESVEYNAAHIQVKEKRIVFRTGKITPKKKGMFVTLWKRDKNGNTIPYHKNDPIDLVIVETKKSDRIGFFIFNKKILTEKRIISNEKEGKRGFRIYPPWEKTNNAQAAKSQLWQSLYFFENQRASQEDRLRFLEFTGLKEGESTSKRL</sequence>
<dbReference type="EMBL" id="RQFA01000014">
    <property type="protein sequence ID" value="TGK37592.1"/>
    <property type="molecule type" value="Genomic_DNA"/>
</dbReference>
<accession>A0A5F1YH23</accession>
<dbReference type="Pfam" id="PF08877">
    <property type="entry name" value="MepB-like"/>
    <property type="match status" value="1"/>
</dbReference>
<gene>
    <name evidence="1" type="ORF">EHQ17_03330</name>
</gene>
<proteinExistence type="predicted"/>
<dbReference type="OrthoDB" id="4954833at2"/>
<comment type="caution">
    <text evidence="1">The sequence shown here is derived from an EMBL/GenBank/DDBJ whole genome shotgun (WGS) entry which is preliminary data.</text>
</comment>